<evidence type="ECO:0008006" key="4">
    <source>
        <dbReference type="Google" id="ProtNLM"/>
    </source>
</evidence>
<evidence type="ECO:0000313" key="3">
    <source>
        <dbReference type="Proteomes" id="UP001596287"/>
    </source>
</evidence>
<protein>
    <recommendedName>
        <fullName evidence="4">Histidine kinase</fullName>
    </recommendedName>
</protein>
<reference evidence="3" key="1">
    <citation type="journal article" date="2019" name="Int. J. Syst. Evol. Microbiol.">
        <title>The Global Catalogue of Microorganisms (GCM) 10K type strain sequencing project: providing services to taxonomists for standard genome sequencing and annotation.</title>
        <authorList>
            <consortium name="The Broad Institute Genomics Platform"/>
            <consortium name="The Broad Institute Genome Sequencing Center for Infectious Disease"/>
            <person name="Wu L."/>
            <person name="Ma J."/>
        </authorList>
    </citation>
    <scope>NUCLEOTIDE SEQUENCE [LARGE SCALE GENOMIC DNA]</scope>
    <source>
        <strain evidence="3">CCUG 49679</strain>
    </source>
</reference>
<keyword evidence="1" id="KW-0472">Membrane</keyword>
<dbReference type="Proteomes" id="UP001596287">
    <property type="component" value="Unassembled WGS sequence"/>
</dbReference>
<feature type="transmembrane region" description="Helical" evidence="1">
    <location>
        <begin position="34"/>
        <end position="57"/>
    </location>
</feature>
<keyword evidence="1" id="KW-1133">Transmembrane helix</keyword>
<evidence type="ECO:0000256" key="1">
    <source>
        <dbReference type="SAM" id="Phobius"/>
    </source>
</evidence>
<dbReference type="RefSeq" id="WP_379791373.1">
    <property type="nucleotide sequence ID" value="NZ_JBHSQB010000006.1"/>
</dbReference>
<sequence>MKKFLLIASIPIFILATAWILTFAFDLISAPSDTSVFFGFLIMGITFATISFLFALVKRKYRL</sequence>
<proteinExistence type="predicted"/>
<keyword evidence="1" id="KW-0812">Transmembrane</keyword>
<gene>
    <name evidence="2" type="ORF">ACFPVY_07645</name>
</gene>
<accession>A0ABW1PLU3</accession>
<name>A0ABW1PLU3_9FLAO</name>
<dbReference type="EMBL" id="JBHSQB010000006">
    <property type="protein sequence ID" value="MFC6096519.1"/>
    <property type="molecule type" value="Genomic_DNA"/>
</dbReference>
<keyword evidence="3" id="KW-1185">Reference proteome</keyword>
<comment type="caution">
    <text evidence="2">The sequence shown here is derived from an EMBL/GenBank/DDBJ whole genome shotgun (WGS) entry which is preliminary data.</text>
</comment>
<organism evidence="2 3">
    <name type="scientific">Flavobacterium qiangtangense</name>
    <dbReference type="NCBI Taxonomy" id="1442595"/>
    <lineage>
        <taxon>Bacteria</taxon>
        <taxon>Pseudomonadati</taxon>
        <taxon>Bacteroidota</taxon>
        <taxon>Flavobacteriia</taxon>
        <taxon>Flavobacteriales</taxon>
        <taxon>Flavobacteriaceae</taxon>
        <taxon>Flavobacterium</taxon>
    </lineage>
</organism>
<evidence type="ECO:0000313" key="2">
    <source>
        <dbReference type="EMBL" id="MFC6096519.1"/>
    </source>
</evidence>